<feature type="domain" description="STAS" evidence="1">
    <location>
        <begin position="1"/>
        <end position="70"/>
    </location>
</feature>
<evidence type="ECO:0000313" key="2">
    <source>
        <dbReference type="EMBL" id="SEH02693.1"/>
    </source>
</evidence>
<reference evidence="2 3" key="1">
    <citation type="submission" date="2016-10" db="EMBL/GenBank/DDBJ databases">
        <authorList>
            <person name="de Groot N.N."/>
        </authorList>
    </citation>
    <scope>NUCLEOTIDE SEQUENCE [LARGE SCALE GENOMIC DNA]</scope>
    <source>
        <strain evidence="2 3">CGMCC 4.7037</strain>
    </source>
</reference>
<dbReference type="CDD" id="cd07042">
    <property type="entry name" value="STAS_SulP_like_sulfate_transporter"/>
    <property type="match status" value="1"/>
</dbReference>
<dbReference type="EMBL" id="FNVT01000029">
    <property type="protein sequence ID" value="SEH02693.1"/>
    <property type="molecule type" value="Genomic_DNA"/>
</dbReference>
<evidence type="ECO:0000259" key="1">
    <source>
        <dbReference type="PROSITE" id="PS50801"/>
    </source>
</evidence>
<sequence length="80" mass="8723">MLNAEANVEVDITALDAVESLRAELARRGVVFAMARVKQDLRTSLDAFGLTGAVGEDFLFPTLPTAVAAYEQWRSSPERP</sequence>
<protein>
    <submittedName>
        <fullName evidence="2">Sulfate permease, SulP family</fullName>
    </submittedName>
</protein>
<dbReference type="SUPFAM" id="SSF52091">
    <property type="entry name" value="SpoIIaa-like"/>
    <property type="match status" value="1"/>
</dbReference>
<dbReference type="Proteomes" id="UP000236732">
    <property type="component" value="Unassembled WGS sequence"/>
</dbReference>
<dbReference type="PROSITE" id="PS50801">
    <property type="entry name" value="STAS"/>
    <property type="match status" value="1"/>
</dbReference>
<gene>
    <name evidence="2" type="ORF">SAMN05444920_12925</name>
</gene>
<accession>A0A1H6EZA0</accession>
<dbReference type="Gene3D" id="3.30.750.24">
    <property type="entry name" value="STAS domain"/>
    <property type="match status" value="1"/>
</dbReference>
<evidence type="ECO:0000313" key="3">
    <source>
        <dbReference type="Proteomes" id="UP000236732"/>
    </source>
</evidence>
<dbReference type="InterPro" id="IPR036513">
    <property type="entry name" value="STAS_dom_sf"/>
</dbReference>
<dbReference type="RefSeq" id="WP_200824869.1">
    <property type="nucleotide sequence ID" value="NZ_FNVT01000029.1"/>
</dbReference>
<dbReference type="AlphaFoldDB" id="A0A1H6EZA0"/>
<proteinExistence type="predicted"/>
<organism evidence="2 3">
    <name type="scientific">Nonomuraea solani</name>
    <dbReference type="NCBI Taxonomy" id="1144553"/>
    <lineage>
        <taxon>Bacteria</taxon>
        <taxon>Bacillati</taxon>
        <taxon>Actinomycetota</taxon>
        <taxon>Actinomycetes</taxon>
        <taxon>Streptosporangiales</taxon>
        <taxon>Streptosporangiaceae</taxon>
        <taxon>Nonomuraea</taxon>
    </lineage>
</organism>
<dbReference type="InterPro" id="IPR002645">
    <property type="entry name" value="STAS_dom"/>
</dbReference>
<keyword evidence="3" id="KW-1185">Reference proteome</keyword>
<name>A0A1H6EZA0_9ACTN</name>